<dbReference type="InterPro" id="IPR004380">
    <property type="entry name" value="Asp_race"/>
</dbReference>
<evidence type="ECO:0000256" key="1">
    <source>
        <dbReference type="ARBA" id="ARBA00007847"/>
    </source>
</evidence>
<dbReference type="Gene3D" id="3.40.50.1860">
    <property type="match status" value="2"/>
</dbReference>
<keyword evidence="2" id="KW-0413">Isomerase</keyword>
<name>A0A917EQE6_9BACI</name>
<protein>
    <submittedName>
        <fullName evidence="3">Aspartate racemase</fullName>
    </submittedName>
</protein>
<evidence type="ECO:0000256" key="2">
    <source>
        <dbReference type="ARBA" id="ARBA00023235"/>
    </source>
</evidence>
<dbReference type="PANTHER" id="PTHR21198">
    <property type="entry name" value="GLUTAMATE RACEMASE"/>
    <property type="match status" value="1"/>
</dbReference>
<dbReference type="RefSeq" id="WP_188387786.1">
    <property type="nucleotide sequence ID" value="NZ_BMFK01000001.1"/>
</dbReference>
<reference evidence="3" key="2">
    <citation type="submission" date="2020-09" db="EMBL/GenBank/DDBJ databases">
        <authorList>
            <person name="Sun Q."/>
            <person name="Zhou Y."/>
        </authorList>
    </citation>
    <scope>NUCLEOTIDE SEQUENCE</scope>
    <source>
        <strain evidence="3">CGMCC 1.12698</strain>
    </source>
</reference>
<comment type="similarity">
    <text evidence="1">Belongs to the aspartate/glutamate racemases family.</text>
</comment>
<dbReference type="Pfam" id="PF01177">
    <property type="entry name" value="Asp_Glu_race"/>
    <property type="match status" value="1"/>
</dbReference>
<comment type="caution">
    <text evidence="3">The sequence shown here is derived from an EMBL/GenBank/DDBJ whole genome shotgun (WGS) entry which is preliminary data.</text>
</comment>
<proteinExistence type="inferred from homology"/>
<dbReference type="PANTHER" id="PTHR21198:SF7">
    <property type="entry name" value="ASPARTATE-GLUTAMATE RACEMASE FAMILY"/>
    <property type="match status" value="1"/>
</dbReference>
<evidence type="ECO:0000313" key="4">
    <source>
        <dbReference type="Proteomes" id="UP000605259"/>
    </source>
</evidence>
<dbReference type="EMBL" id="BMFK01000001">
    <property type="protein sequence ID" value="GGE66150.1"/>
    <property type="molecule type" value="Genomic_DNA"/>
</dbReference>
<dbReference type="Proteomes" id="UP000605259">
    <property type="component" value="Unassembled WGS sequence"/>
</dbReference>
<accession>A0A917EQE6</accession>
<keyword evidence="4" id="KW-1185">Reference proteome</keyword>
<dbReference type="InterPro" id="IPR001920">
    <property type="entry name" value="Asp/Glu_race"/>
</dbReference>
<evidence type="ECO:0000313" key="3">
    <source>
        <dbReference type="EMBL" id="GGE66150.1"/>
    </source>
</evidence>
<gene>
    <name evidence="3" type="ORF">GCM10007140_15420</name>
</gene>
<organism evidence="3 4">
    <name type="scientific">Priestia taiwanensis</name>
    <dbReference type="NCBI Taxonomy" id="1347902"/>
    <lineage>
        <taxon>Bacteria</taxon>
        <taxon>Bacillati</taxon>
        <taxon>Bacillota</taxon>
        <taxon>Bacilli</taxon>
        <taxon>Bacillales</taxon>
        <taxon>Bacillaceae</taxon>
        <taxon>Priestia</taxon>
    </lineage>
</organism>
<reference evidence="3" key="1">
    <citation type="journal article" date="2014" name="Int. J. Syst. Evol. Microbiol.">
        <title>Complete genome sequence of Corynebacterium casei LMG S-19264T (=DSM 44701T), isolated from a smear-ripened cheese.</title>
        <authorList>
            <consortium name="US DOE Joint Genome Institute (JGI-PGF)"/>
            <person name="Walter F."/>
            <person name="Albersmeier A."/>
            <person name="Kalinowski J."/>
            <person name="Ruckert C."/>
        </authorList>
    </citation>
    <scope>NUCLEOTIDE SEQUENCE</scope>
    <source>
        <strain evidence="3">CGMCC 1.12698</strain>
    </source>
</reference>
<dbReference type="SUPFAM" id="SSF53681">
    <property type="entry name" value="Aspartate/glutamate racemase"/>
    <property type="match status" value="2"/>
</dbReference>
<dbReference type="AlphaFoldDB" id="A0A917EQE6"/>
<dbReference type="GO" id="GO:0047661">
    <property type="term" value="F:amino-acid racemase activity"/>
    <property type="evidence" value="ECO:0007669"/>
    <property type="project" value="InterPro"/>
</dbReference>
<sequence length="228" mass="25681">MIGILAGMGPMSTGPFIDKVMMQCQQLYGAMEDMDFPEVMIYSCPTPYYTNKPINHNDMEKAIIAGAKRLEKTGVDFIAMPCNTGHLYIHNIKQQLTIPILHIVEETMKAIPKEAKKVAVLATQTTVDSCLYDEYLQEVEHIQKNEWQVAINELLAMIKAGKIVEATRVWNSLYKELKATVDVCIVACTDLNVVIDVEAEKDFFVDSSTCLAQATVREYIVRNNVQVR</sequence>
<dbReference type="NCBIfam" id="TIGR00035">
    <property type="entry name" value="asp_race"/>
    <property type="match status" value="1"/>
</dbReference>
<dbReference type="InterPro" id="IPR015942">
    <property type="entry name" value="Asp/Glu/hydantoin_racemase"/>
</dbReference>